<dbReference type="EMBL" id="KV419406">
    <property type="protein sequence ID" value="KZS93765.1"/>
    <property type="molecule type" value="Genomic_DNA"/>
</dbReference>
<dbReference type="Proteomes" id="UP000076722">
    <property type="component" value="Unassembled WGS sequence"/>
</dbReference>
<evidence type="ECO:0000313" key="2">
    <source>
        <dbReference type="Proteomes" id="UP000076722"/>
    </source>
</evidence>
<organism evidence="1 2">
    <name type="scientific">Sistotremastrum niveocremeum HHB9708</name>
    <dbReference type="NCBI Taxonomy" id="1314777"/>
    <lineage>
        <taxon>Eukaryota</taxon>
        <taxon>Fungi</taxon>
        <taxon>Dikarya</taxon>
        <taxon>Basidiomycota</taxon>
        <taxon>Agaricomycotina</taxon>
        <taxon>Agaricomycetes</taxon>
        <taxon>Sistotremastrales</taxon>
        <taxon>Sistotremastraceae</taxon>
        <taxon>Sertulicium</taxon>
        <taxon>Sertulicium niveocremeum</taxon>
    </lineage>
</organism>
<accession>A0A164V2Z5</accession>
<proteinExistence type="predicted"/>
<sequence>MSCPPTSTSGVQNASGAVVAAFQIFHPIAEWSDRVVPGDLSQKCTEAMMHYRQHFQNSSKLATSNLERLTAIEQKWTSFTRNSARDSEVLVKDMLNDINSMHAELCQTSMMLEEISLDMRFFGERISLTLSPIGTSTRAQWKSYENLPQARKENISVLECKISGVFRKVYDGPGRVVIGNTDDSQWLSINQSIETGQHNKFGKLVKSWTTDRCHSKIQRLLVNITSFINCEIRDNIKLIRGGWDSAAFSAREIATALEIAAMDISTGTGDITMIHSWAWVHFSPMT</sequence>
<reference evidence="1 2" key="1">
    <citation type="journal article" date="2016" name="Mol. Biol. Evol.">
        <title>Comparative Genomics of Early-Diverging Mushroom-Forming Fungi Provides Insights into the Origins of Lignocellulose Decay Capabilities.</title>
        <authorList>
            <person name="Nagy L.G."/>
            <person name="Riley R."/>
            <person name="Tritt A."/>
            <person name="Adam C."/>
            <person name="Daum C."/>
            <person name="Floudas D."/>
            <person name="Sun H."/>
            <person name="Yadav J.S."/>
            <person name="Pangilinan J."/>
            <person name="Larsson K.H."/>
            <person name="Matsuura K."/>
            <person name="Barry K."/>
            <person name="Labutti K."/>
            <person name="Kuo R."/>
            <person name="Ohm R.A."/>
            <person name="Bhattacharya S.S."/>
            <person name="Shirouzu T."/>
            <person name="Yoshinaga Y."/>
            <person name="Martin F.M."/>
            <person name="Grigoriev I.V."/>
            <person name="Hibbett D.S."/>
        </authorList>
    </citation>
    <scope>NUCLEOTIDE SEQUENCE [LARGE SCALE GENOMIC DNA]</scope>
    <source>
        <strain evidence="1 2">HHB9708</strain>
    </source>
</reference>
<gene>
    <name evidence="1" type="ORF">SISNIDRAFT_68265</name>
</gene>
<protein>
    <submittedName>
        <fullName evidence="1">Uncharacterized protein</fullName>
    </submittedName>
</protein>
<name>A0A164V2Z5_9AGAM</name>
<dbReference type="AlphaFoldDB" id="A0A164V2Z5"/>
<keyword evidence="2" id="KW-1185">Reference proteome</keyword>
<evidence type="ECO:0000313" key="1">
    <source>
        <dbReference type="EMBL" id="KZS93765.1"/>
    </source>
</evidence>